<dbReference type="InterPro" id="IPR001623">
    <property type="entry name" value="DnaJ_domain"/>
</dbReference>
<dbReference type="EMBL" id="KB870810">
    <property type="protein sequence ID" value="EOA19650.1"/>
    <property type="molecule type" value="Genomic_DNA"/>
</dbReference>
<dbReference type="InterPro" id="IPR036869">
    <property type="entry name" value="J_dom_sf"/>
</dbReference>
<feature type="region of interest" description="Disordered" evidence="1">
    <location>
        <begin position="346"/>
        <end position="383"/>
    </location>
</feature>
<dbReference type="Gene3D" id="3.30.70.20">
    <property type="match status" value="1"/>
</dbReference>
<feature type="domain" description="J" evidence="2">
    <location>
        <begin position="51"/>
        <end position="114"/>
    </location>
</feature>
<protein>
    <recommendedName>
        <fullName evidence="2">J domain-containing protein</fullName>
    </recommendedName>
</protein>
<dbReference type="Proteomes" id="UP000029121">
    <property type="component" value="Unassembled WGS sequence"/>
</dbReference>
<dbReference type="SUPFAM" id="SSF46565">
    <property type="entry name" value="Chaperone J-domain"/>
    <property type="match status" value="1"/>
</dbReference>
<dbReference type="OrthoDB" id="376357at2759"/>
<dbReference type="PANTHER" id="PTHR45295:SF1">
    <property type="entry name" value="CHAPERONE PROTEIN DNAJ C76, CHLOROPLASTIC"/>
    <property type="match status" value="1"/>
</dbReference>
<dbReference type="SMART" id="SM00271">
    <property type="entry name" value="DnaJ"/>
    <property type="match status" value="1"/>
</dbReference>
<gene>
    <name evidence="3" type="ORF">CARUB_v10003126mg</name>
</gene>
<evidence type="ECO:0000259" key="2">
    <source>
        <dbReference type="PROSITE" id="PS50076"/>
    </source>
</evidence>
<dbReference type="CDD" id="cd06257">
    <property type="entry name" value="DnaJ"/>
    <property type="match status" value="1"/>
</dbReference>
<dbReference type="KEGG" id="crb:17884151"/>
<sequence>MTPTILTPTTLPPATATWPCNTSQKLTTIRSTPFKLKCRASSSSSSITDFDLYDLLGVDRSSDKSQIKSAYRALQKRCHPDIAGDPGHDMAIILNEAYQLLSDPIARHAYDKEQAKLEELRGYTGKPLYSVWCGSETEQRAAFVDEVKCVGCLKCALCAEKTFAIETAYGRARVVAQWADPESKIKEAIEACPVDCISMVERSDLAPLEFLMSKQPRGNVRIGVGNTVGERVSNVFVDVKKFQERYAKTMSRNTKESSQTEVRISAVEAIRSISNWLYWRSSPYTKPLSPESNMSLTFTKRQKTVDPDIRKLQDAVAAMKQAEQSGQSKPKEAVFMLGEDYWTPTNAALPSSGNNNKNSKASSIPRVTHNNTSSEEKPNSRRAYRRQFKIQKFPIGTAIVAVLLVQYQASYRDVSELKDHIGGSLALSIINSPWQQILLAGVTWYFIGAMLLQLVEAAQHKLEGEKKGDKEA</sequence>
<proteinExistence type="predicted"/>
<dbReference type="Pfam" id="PF13370">
    <property type="entry name" value="Fer4_13"/>
    <property type="match status" value="1"/>
</dbReference>
<keyword evidence="4" id="KW-1185">Reference proteome</keyword>
<dbReference type="PROSITE" id="PS50076">
    <property type="entry name" value="DNAJ_2"/>
    <property type="match status" value="1"/>
</dbReference>
<organism evidence="3 4">
    <name type="scientific">Capsella rubella</name>
    <dbReference type="NCBI Taxonomy" id="81985"/>
    <lineage>
        <taxon>Eukaryota</taxon>
        <taxon>Viridiplantae</taxon>
        <taxon>Streptophyta</taxon>
        <taxon>Embryophyta</taxon>
        <taxon>Tracheophyta</taxon>
        <taxon>Spermatophyta</taxon>
        <taxon>Magnoliopsida</taxon>
        <taxon>eudicotyledons</taxon>
        <taxon>Gunneridae</taxon>
        <taxon>Pentapetalae</taxon>
        <taxon>rosids</taxon>
        <taxon>malvids</taxon>
        <taxon>Brassicales</taxon>
        <taxon>Brassicaceae</taxon>
        <taxon>Camelineae</taxon>
        <taxon>Capsella</taxon>
    </lineage>
</organism>
<dbReference type="PRINTS" id="PR00625">
    <property type="entry name" value="JDOMAIN"/>
</dbReference>
<dbReference type="SUPFAM" id="SSF54862">
    <property type="entry name" value="4Fe-4S ferredoxins"/>
    <property type="match status" value="1"/>
</dbReference>
<evidence type="ECO:0000313" key="4">
    <source>
        <dbReference type="Proteomes" id="UP000029121"/>
    </source>
</evidence>
<name>R0H4M1_9BRAS</name>
<evidence type="ECO:0000313" key="3">
    <source>
        <dbReference type="EMBL" id="EOA19650.1"/>
    </source>
</evidence>
<dbReference type="PANTHER" id="PTHR45295">
    <property type="entry name" value="CHAPERONE PROTEIN DNAJ C76, CHLOROPLASTIC"/>
    <property type="match status" value="1"/>
</dbReference>
<accession>R0H4M1</accession>
<reference evidence="4" key="1">
    <citation type="journal article" date="2013" name="Nat. Genet.">
        <title>The Capsella rubella genome and the genomic consequences of rapid mating system evolution.</title>
        <authorList>
            <person name="Slotte T."/>
            <person name="Hazzouri K.M."/>
            <person name="Agren J.A."/>
            <person name="Koenig D."/>
            <person name="Maumus F."/>
            <person name="Guo Y.L."/>
            <person name="Steige K."/>
            <person name="Platts A.E."/>
            <person name="Escobar J.S."/>
            <person name="Newman L.K."/>
            <person name="Wang W."/>
            <person name="Mandakova T."/>
            <person name="Vello E."/>
            <person name="Smith L.M."/>
            <person name="Henz S.R."/>
            <person name="Steffen J."/>
            <person name="Takuno S."/>
            <person name="Brandvain Y."/>
            <person name="Coop G."/>
            <person name="Andolfatto P."/>
            <person name="Hu T.T."/>
            <person name="Blanchette M."/>
            <person name="Clark R.M."/>
            <person name="Quesneville H."/>
            <person name="Nordborg M."/>
            <person name="Gaut B.S."/>
            <person name="Lysak M.A."/>
            <person name="Jenkins J."/>
            <person name="Grimwood J."/>
            <person name="Chapman J."/>
            <person name="Prochnik S."/>
            <person name="Shu S."/>
            <person name="Rokhsar D."/>
            <person name="Schmutz J."/>
            <person name="Weigel D."/>
            <person name="Wright S.I."/>
        </authorList>
    </citation>
    <scope>NUCLEOTIDE SEQUENCE [LARGE SCALE GENOMIC DNA]</scope>
    <source>
        <strain evidence="4">cv. Monte Gargano</strain>
    </source>
</reference>
<dbReference type="FunFam" id="3.30.70.20:FF:000039">
    <property type="entry name" value="Chaperone protein DnaJ"/>
    <property type="match status" value="1"/>
</dbReference>
<dbReference type="eggNOG" id="KOG0716">
    <property type="taxonomic scope" value="Eukaryota"/>
</dbReference>
<dbReference type="STRING" id="81985.R0H4M1"/>
<dbReference type="Gene3D" id="1.10.287.110">
    <property type="entry name" value="DnaJ domain"/>
    <property type="match status" value="1"/>
</dbReference>
<dbReference type="AlphaFoldDB" id="R0H4M1"/>
<feature type="compositionally biased region" description="Low complexity" evidence="1">
    <location>
        <begin position="351"/>
        <end position="363"/>
    </location>
</feature>
<dbReference type="Pfam" id="PF00226">
    <property type="entry name" value="DnaJ"/>
    <property type="match status" value="1"/>
</dbReference>
<evidence type="ECO:0000256" key="1">
    <source>
        <dbReference type="SAM" id="MobiDB-lite"/>
    </source>
</evidence>